<keyword evidence="2" id="KW-0378">Hydrolase</keyword>
<dbReference type="InterPro" id="IPR013520">
    <property type="entry name" value="Ribonucl_H"/>
</dbReference>
<dbReference type="EMBL" id="BPQB01000005">
    <property type="protein sequence ID" value="GJE86865.1"/>
    <property type="molecule type" value="Genomic_DNA"/>
</dbReference>
<dbReference type="AlphaFoldDB" id="A0A9P3G3A5"/>
<evidence type="ECO:0000256" key="3">
    <source>
        <dbReference type="ARBA" id="ARBA00022839"/>
    </source>
</evidence>
<dbReference type="InterPro" id="IPR036397">
    <property type="entry name" value="RNaseH_sf"/>
</dbReference>
<evidence type="ECO:0000313" key="6">
    <source>
        <dbReference type="EMBL" id="GJE86865.1"/>
    </source>
</evidence>
<evidence type="ECO:0000256" key="1">
    <source>
        <dbReference type="ARBA" id="ARBA00022722"/>
    </source>
</evidence>
<protein>
    <submittedName>
        <fullName evidence="6">Exonuclease domain-containing protein</fullName>
    </submittedName>
</protein>
<dbReference type="GO" id="GO:0003676">
    <property type="term" value="F:nucleic acid binding"/>
    <property type="evidence" value="ECO:0007669"/>
    <property type="project" value="InterPro"/>
</dbReference>
<dbReference type="SUPFAM" id="SSF53098">
    <property type="entry name" value="Ribonuclease H-like"/>
    <property type="match status" value="1"/>
</dbReference>
<evidence type="ECO:0000256" key="4">
    <source>
        <dbReference type="SAM" id="MobiDB-lite"/>
    </source>
</evidence>
<comment type="caution">
    <text evidence="6">The sequence shown here is derived from an EMBL/GenBank/DDBJ whole genome shotgun (WGS) entry which is preliminary data.</text>
</comment>
<sequence length="355" mass="40141">MPLTQLYRLPLMLCPDGLSVLLLAVLILAICITVASRKPPPKPASRLNPAAPKFVVKASVGGEATTTVPPTPLPAPEHDEPKPQPMVAMPDEIDPFAAKQGYDAFLVVDVEATCMPGTDFNYANEIIEWPVCLLRWKYRDETGKASRLEVVDEFRSFVRPMWRPQLSSFCTQLTGITQEDVKAAPPFSTMVHSTFRDFMVRNGLIDAYSGEPLVRFCWCSDGPWDLRDFVVKQCFISKMAVPTWLARDFIDVRRVVAQWQQRDEQNKPRQPGPTPNGTYLPMVRQLYLLGIGPFQGRQHCGQDDTRNVARIITELARRGMPLRPNTSVNVHRRWQWMGRNGRVLEEHVMPASTSL</sequence>
<keyword evidence="1" id="KW-0540">Nuclease</keyword>
<dbReference type="SMART" id="SM00479">
    <property type="entry name" value="EXOIII"/>
    <property type="match status" value="1"/>
</dbReference>
<name>A0A9P3G3A5_9APHY</name>
<organism evidence="6 7">
    <name type="scientific">Phanerochaete sordida</name>
    <dbReference type="NCBI Taxonomy" id="48140"/>
    <lineage>
        <taxon>Eukaryota</taxon>
        <taxon>Fungi</taxon>
        <taxon>Dikarya</taxon>
        <taxon>Basidiomycota</taxon>
        <taxon>Agaricomycotina</taxon>
        <taxon>Agaricomycetes</taxon>
        <taxon>Polyporales</taxon>
        <taxon>Phanerochaetaceae</taxon>
        <taxon>Phanerochaete</taxon>
    </lineage>
</organism>
<dbReference type="Gene3D" id="3.30.420.10">
    <property type="entry name" value="Ribonuclease H-like superfamily/Ribonuclease H"/>
    <property type="match status" value="1"/>
</dbReference>
<reference evidence="6 7" key="1">
    <citation type="submission" date="2021-08" db="EMBL/GenBank/DDBJ databases">
        <title>Draft Genome Sequence of Phanerochaete sordida strain YK-624.</title>
        <authorList>
            <person name="Mori T."/>
            <person name="Dohra H."/>
            <person name="Suzuki T."/>
            <person name="Kawagishi H."/>
            <person name="Hirai H."/>
        </authorList>
    </citation>
    <scope>NUCLEOTIDE SEQUENCE [LARGE SCALE GENOMIC DNA]</scope>
    <source>
        <strain evidence="6 7">YK-624</strain>
    </source>
</reference>
<feature type="region of interest" description="Disordered" evidence="4">
    <location>
        <begin position="63"/>
        <end position="85"/>
    </location>
</feature>
<evidence type="ECO:0000256" key="2">
    <source>
        <dbReference type="ARBA" id="ARBA00022801"/>
    </source>
</evidence>
<dbReference type="Pfam" id="PF00929">
    <property type="entry name" value="RNase_T"/>
    <property type="match status" value="1"/>
</dbReference>
<evidence type="ECO:0000313" key="7">
    <source>
        <dbReference type="Proteomes" id="UP000703269"/>
    </source>
</evidence>
<proteinExistence type="predicted"/>
<dbReference type="Proteomes" id="UP000703269">
    <property type="component" value="Unassembled WGS sequence"/>
</dbReference>
<feature type="domain" description="Exonuclease" evidence="5">
    <location>
        <begin position="104"/>
        <end position="321"/>
    </location>
</feature>
<dbReference type="OrthoDB" id="448399at2759"/>
<evidence type="ECO:0000259" key="5">
    <source>
        <dbReference type="SMART" id="SM00479"/>
    </source>
</evidence>
<dbReference type="GO" id="GO:0000175">
    <property type="term" value="F:3'-5'-RNA exonuclease activity"/>
    <property type="evidence" value="ECO:0007669"/>
    <property type="project" value="InterPro"/>
</dbReference>
<dbReference type="InterPro" id="IPR047201">
    <property type="entry name" value="ERI-1_3'hExo-like"/>
</dbReference>
<gene>
    <name evidence="6" type="ORF">PsYK624_029480</name>
</gene>
<dbReference type="PANTHER" id="PTHR23044:SF61">
    <property type="entry name" value="3'-5' EXORIBONUCLEASE 1-RELATED"/>
    <property type="match status" value="1"/>
</dbReference>
<dbReference type="InterPro" id="IPR012337">
    <property type="entry name" value="RNaseH-like_sf"/>
</dbReference>
<accession>A0A9P3G3A5</accession>
<keyword evidence="7" id="KW-1185">Reference proteome</keyword>
<dbReference type="InterPro" id="IPR051274">
    <property type="entry name" value="3-5_Exoribonuclease"/>
</dbReference>
<keyword evidence="3 6" id="KW-0269">Exonuclease</keyword>
<dbReference type="PANTHER" id="PTHR23044">
    <property type="entry name" value="3'-5' EXONUCLEASE ERI1-RELATED"/>
    <property type="match status" value="1"/>
</dbReference>
<dbReference type="CDD" id="cd06133">
    <property type="entry name" value="ERI-1_3'hExo_like"/>
    <property type="match status" value="1"/>
</dbReference>